<proteinExistence type="predicted"/>
<sequence>MKSDFSGKLKLVRGDGYANLDPTKFIYIMET</sequence>
<accession>A0A4R2H477</accession>
<evidence type="ECO:0000313" key="1">
    <source>
        <dbReference type="EMBL" id="TCO19953.1"/>
    </source>
</evidence>
<dbReference type="AlphaFoldDB" id="A0A4R2H477"/>
<gene>
    <name evidence="1" type="ORF">EV200_109137</name>
</gene>
<evidence type="ECO:0000313" key="2">
    <source>
        <dbReference type="Proteomes" id="UP000295684"/>
    </source>
</evidence>
<organism evidence="1 2">
    <name type="scientific">Pedobacter psychrotolerans</name>
    <dbReference type="NCBI Taxonomy" id="1843235"/>
    <lineage>
        <taxon>Bacteria</taxon>
        <taxon>Pseudomonadati</taxon>
        <taxon>Bacteroidota</taxon>
        <taxon>Sphingobacteriia</taxon>
        <taxon>Sphingobacteriales</taxon>
        <taxon>Sphingobacteriaceae</taxon>
        <taxon>Pedobacter</taxon>
    </lineage>
</organism>
<comment type="caution">
    <text evidence="1">The sequence shown here is derived from an EMBL/GenBank/DDBJ whole genome shotgun (WGS) entry which is preliminary data.</text>
</comment>
<dbReference type="Proteomes" id="UP000295684">
    <property type="component" value="Unassembled WGS sequence"/>
</dbReference>
<reference evidence="1 2" key="1">
    <citation type="submission" date="2019-03" db="EMBL/GenBank/DDBJ databases">
        <title>Genomic Encyclopedia of Type Strains, Phase IV (KMG-IV): sequencing the most valuable type-strain genomes for metagenomic binning, comparative biology and taxonomic classification.</title>
        <authorList>
            <person name="Goeker M."/>
        </authorList>
    </citation>
    <scope>NUCLEOTIDE SEQUENCE [LARGE SCALE GENOMIC DNA]</scope>
    <source>
        <strain evidence="1 2">DSM 103236</strain>
    </source>
</reference>
<protein>
    <submittedName>
        <fullName evidence="1">Uncharacterized protein</fullName>
    </submittedName>
</protein>
<dbReference type="EMBL" id="SLWO01000009">
    <property type="protein sequence ID" value="TCO19953.1"/>
    <property type="molecule type" value="Genomic_DNA"/>
</dbReference>
<name>A0A4R2H477_9SPHI</name>